<dbReference type="AlphaFoldDB" id="A0A2T3YRA6"/>
<evidence type="ECO:0000256" key="1">
    <source>
        <dbReference type="SAM" id="SignalP"/>
    </source>
</evidence>
<feature type="chain" id="PRO_5015517428" evidence="1">
    <location>
        <begin position="22"/>
        <end position="180"/>
    </location>
</feature>
<organism evidence="2 3">
    <name type="scientific">Trichoderma asperellum (strain ATCC 204424 / CBS 433.97 / NBRC 101777)</name>
    <dbReference type="NCBI Taxonomy" id="1042311"/>
    <lineage>
        <taxon>Eukaryota</taxon>
        <taxon>Fungi</taxon>
        <taxon>Dikarya</taxon>
        <taxon>Ascomycota</taxon>
        <taxon>Pezizomycotina</taxon>
        <taxon>Sordariomycetes</taxon>
        <taxon>Hypocreomycetidae</taxon>
        <taxon>Hypocreales</taxon>
        <taxon>Hypocreaceae</taxon>
        <taxon>Trichoderma</taxon>
    </lineage>
</organism>
<accession>A0A2T3YRA6</accession>
<name>A0A2T3YRA6_TRIA4</name>
<evidence type="ECO:0000313" key="3">
    <source>
        <dbReference type="Proteomes" id="UP000240493"/>
    </source>
</evidence>
<dbReference type="Proteomes" id="UP000240493">
    <property type="component" value="Unassembled WGS sequence"/>
</dbReference>
<keyword evidence="1" id="KW-0732">Signal</keyword>
<gene>
    <name evidence="2" type="ORF">M441DRAFT_52488</name>
</gene>
<protein>
    <submittedName>
        <fullName evidence="2">Uncharacterized protein</fullName>
    </submittedName>
</protein>
<dbReference type="EMBL" id="KZ679283">
    <property type="protein sequence ID" value="PTB35046.1"/>
    <property type="molecule type" value="Genomic_DNA"/>
</dbReference>
<feature type="signal peptide" evidence="1">
    <location>
        <begin position="1"/>
        <end position="21"/>
    </location>
</feature>
<dbReference type="OrthoDB" id="5230873at2759"/>
<evidence type="ECO:0000313" key="2">
    <source>
        <dbReference type="EMBL" id="PTB35046.1"/>
    </source>
</evidence>
<keyword evidence="3" id="KW-1185">Reference proteome</keyword>
<sequence>MYHLKLFFLPLGSTLCSVASGASTGNNVPSSFNLYAYGHGIGGYPIVYLDGIAHVSSQSQLNTSTQVARFTLSSNTLIANSNSTDDNGGFSNATFFVPGPNDSSPQAGFVNGTPPATAISSGWTFYGQTLLLVGSSGQWEGLFSAEPTEQDDIFSLNWNQTSDTAIPLSVRFTTPSSATM</sequence>
<proteinExistence type="predicted"/>
<reference evidence="2 3" key="1">
    <citation type="submission" date="2016-07" db="EMBL/GenBank/DDBJ databases">
        <title>Multiple horizontal gene transfer events from other fungi enriched the ability of initially mycotrophic Trichoderma (Ascomycota) to feed on dead plant biomass.</title>
        <authorList>
            <consortium name="DOE Joint Genome Institute"/>
            <person name="Aerts A."/>
            <person name="Atanasova L."/>
            <person name="Chenthamara K."/>
            <person name="Zhang J."/>
            <person name="Grujic M."/>
            <person name="Henrissat B."/>
            <person name="Kuo A."/>
            <person name="Salamov A."/>
            <person name="Lipzen A."/>
            <person name="Labutti K."/>
            <person name="Barry K."/>
            <person name="Miao Y."/>
            <person name="Rahimi M.J."/>
            <person name="Shen Q."/>
            <person name="Grigoriev I.V."/>
            <person name="Kubicek C.P."/>
            <person name="Druzhinina I.S."/>
        </authorList>
    </citation>
    <scope>NUCLEOTIDE SEQUENCE [LARGE SCALE GENOMIC DNA]</scope>
    <source>
        <strain evidence="2 3">CBS 433.97</strain>
    </source>
</reference>